<accession>A0ABS4RAU4</accession>
<proteinExistence type="predicted"/>
<sequence length="474" mass="55598">MWRTASLIFVVLTTAIGGMLSWQWKAYSKQDNHINEDAVMVEQEITVESSEKDLHITQVISGLSAKKPYQVIIPNDIFDWSCTDENGGICESKDEDPQTLIPNHKEMIFQYKIPIENSHSAFLLENWTITIFDVKINSSDIEIIDTIRREGTWIVGAPKKGIKELDFIDYYLFTAVGDAPALYWQPIELFKSINENDIAFFTEQKDAEKKSSFMVELDSLGDFPYVSVVFTNEIGEKMANGMIFTSPNTNEDNLKRKFIQYYYEWKFGGFSVEEEWILDVFTSYKAKLQPITNKAKAILNELTEKLSEEELTSFFNYINNETREINAEKLDQFIYQIKGLHTYFFKMNTTEHAKFYPLYYYDTRSVYIADTKNEEIEVIYDHGTMLYPFVETIKGFGFEVSELQDQEMMLVIRENSTYRFYLNKNIFIYNEEDYGLLENPLTKLNGKYYISKEWLKMIFNVQFKEGEQEIKLSL</sequence>
<name>A0ABS4RAU4_9BACI</name>
<organism evidence="1 2">
    <name type="scientific">Cytobacillus eiseniae</name>
    <dbReference type="NCBI Taxonomy" id="762947"/>
    <lineage>
        <taxon>Bacteria</taxon>
        <taxon>Bacillati</taxon>
        <taxon>Bacillota</taxon>
        <taxon>Bacilli</taxon>
        <taxon>Bacillales</taxon>
        <taxon>Bacillaceae</taxon>
        <taxon>Cytobacillus</taxon>
    </lineage>
</organism>
<dbReference type="Proteomes" id="UP001519293">
    <property type="component" value="Unassembled WGS sequence"/>
</dbReference>
<dbReference type="EMBL" id="JAGIKZ010000002">
    <property type="protein sequence ID" value="MBP2240008.1"/>
    <property type="molecule type" value="Genomic_DNA"/>
</dbReference>
<dbReference type="RefSeq" id="WP_066393311.1">
    <property type="nucleotide sequence ID" value="NZ_JAGIKZ010000002.1"/>
</dbReference>
<protein>
    <recommendedName>
        <fullName evidence="3">Copper amine oxidase-like N-terminal domain-containing protein</fullName>
    </recommendedName>
</protein>
<gene>
    <name evidence="1" type="ORF">J2Z40_000561</name>
</gene>
<reference evidence="1 2" key="1">
    <citation type="submission" date="2021-03" db="EMBL/GenBank/DDBJ databases">
        <title>Genomic Encyclopedia of Type Strains, Phase IV (KMG-IV): sequencing the most valuable type-strain genomes for metagenomic binning, comparative biology and taxonomic classification.</title>
        <authorList>
            <person name="Goeker M."/>
        </authorList>
    </citation>
    <scope>NUCLEOTIDE SEQUENCE [LARGE SCALE GENOMIC DNA]</scope>
    <source>
        <strain evidence="1 2">DSM 26675</strain>
    </source>
</reference>
<evidence type="ECO:0008006" key="3">
    <source>
        <dbReference type="Google" id="ProtNLM"/>
    </source>
</evidence>
<evidence type="ECO:0000313" key="1">
    <source>
        <dbReference type="EMBL" id="MBP2240008.1"/>
    </source>
</evidence>
<evidence type="ECO:0000313" key="2">
    <source>
        <dbReference type="Proteomes" id="UP001519293"/>
    </source>
</evidence>
<keyword evidence="2" id="KW-1185">Reference proteome</keyword>
<comment type="caution">
    <text evidence="1">The sequence shown here is derived from an EMBL/GenBank/DDBJ whole genome shotgun (WGS) entry which is preliminary data.</text>
</comment>